<sequence>MEKLNLQGHKAGNLSFREIYDSMDRRAFVRRIATVTRRSEAAVYNWISGKYRPDALAQTVIAQELGIPASELFPKEDKVCAQ</sequence>
<evidence type="ECO:0000313" key="1">
    <source>
        <dbReference type="EMBL" id="CUN54856.1"/>
    </source>
</evidence>
<dbReference type="EMBL" id="WKMX01000010">
    <property type="protein sequence ID" value="MRZ06783.1"/>
    <property type="molecule type" value="Genomic_DNA"/>
</dbReference>
<evidence type="ECO:0000313" key="4">
    <source>
        <dbReference type="EMBL" id="MRZ06783.1"/>
    </source>
</evidence>
<dbReference type="InterPro" id="IPR010982">
    <property type="entry name" value="Lambda_DNA-bd_dom_sf"/>
</dbReference>
<protein>
    <recommendedName>
        <fullName evidence="9">XRE family transcriptional regulator</fullName>
    </recommendedName>
</protein>
<reference evidence="7 8" key="2">
    <citation type="journal article" date="2019" name="Nat. Med.">
        <title>A library of human gut bacterial isolates paired with longitudinal multiomics data enables mechanistic microbiome research.</title>
        <authorList>
            <person name="Poyet M."/>
            <person name="Groussin M."/>
            <person name="Gibbons S.M."/>
            <person name="Avila-Pacheco J."/>
            <person name="Jiang X."/>
            <person name="Kearney S.M."/>
            <person name="Perrotta A.R."/>
            <person name="Berdy B."/>
            <person name="Zhao S."/>
            <person name="Lieberman T.D."/>
            <person name="Swanson P.K."/>
            <person name="Smith M."/>
            <person name="Roesemann S."/>
            <person name="Alexander J.E."/>
            <person name="Rich S.A."/>
            <person name="Livny J."/>
            <person name="Vlamakis H."/>
            <person name="Clish C."/>
            <person name="Bullock K."/>
            <person name="Deik A."/>
            <person name="Scott J."/>
            <person name="Pierce K.A."/>
            <person name="Xavier R.J."/>
            <person name="Alm E.J."/>
        </authorList>
    </citation>
    <scope>NUCLEOTIDE SEQUENCE [LARGE SCALE GENOMIC DNA]</scope>
    <source>
        <strain evidence="4 8">BIOML-A10</strain>
        <strain evidence="3 7">BIOML-A11</strain>
    </source>
</reference>
<evidence type="ECO:0000313" key="2">
    <source>
        <dbReference type="EMBL" id="CUQ37613.1"/>
    </source>
</evidence>
<name>A0A173XV84_PARDI</name>
<evidence type="ECO:0000313" key="8">
    <source>
        <dbReference type="Proteomes" id="UP000471216"/>
    </source>
</evidence>
<dbReference type="EMBL" id="WKMW01000011">
    <property type="protein sequence ID" value="MRY85049.1"/>
    <property type="molecule type" value="Genomic_DNA"/>
</dbReference>
<gene>
    <name evidence="1" type="ORF">ERS852380_00558</name>
    <name evidence="2" type="ORF">ERS852560_02479</name>
    <name evidence="4" type="ORF">GKD54_11205</name>
    <name evidence="3" type="ORF">GKD58_12430</name>
</gene>
<evidence type="ECO:0000313" key="6">
    <source>
        <dbReference type="Proteomes" id="UP000095455"/>
    </source>
</evidence>
<evidence type="ECO:0000313" key="7">
    <source>
        <dbReference type="Proteomes" id="UP000450599"/>
    </source>
</evidence>
<dbReference type="RefSeq" id="WP_057316514.1">
    <property type="nucleotide sequence ID" value="NZ_CZBM01000010.1"/>
</dbReference>
<organism evidence="3 7">
    <name type="scientific">Parabacteroides distasonis</name>
    <dbReference type="NCBI Taxonomy" id="823"/>
    <lineage>
        <taxon>Bacteria</taxon>
        <taxon>Pseudomonadati</taxon>
        <taxon>Bacteroidota</taxon>
        <taxon>Bacteroidia</taxon>
        <taxon>Bacteroidales</taxon>
        <taxon>Tannerellaceae</taxon>
        <taxon>Parabacteroides</taxon>
    </lineage>
</organism>
<dbReference type="Gene3D" id="1.10.260.40">
    <property type="entry name" value="lambda repressor-like DNA-binding domains"/>
    <property type="match status" value="1"/>
</dbReference>
<dbReference type="EMBL" id="CZBM01000010">
    <property type="protein sequence ID" value="CUQ37613.1"/>
    <property type="molecule type" value="Genomic_DNA"/>
</dbReference>
<dbReference type="Proteomes" id="UP000095332">
    <property type="component" value="Unassembled WGS sequence"/>
</dbReference>
<proteinExistence type="predicted"/>
<dbReference type="Proteomes" id="UP000095455">
    <property type="component" value="Unassembled WGS sequence"/>
</dbReference>
<dbReference type="EMBL" id="CYYK01000002">
    <property type="protein sequence ID" value="CUN54856.1"/>
    <property type="molecule type" value="Genomic_DNA"/>
</dbReference>
<dbReference type="AlphaFoldDB" id="A0A173XV84"/>
<dbReference type="Proteomes" id="UP000450599">
    <property type="component" value="Unassembled WGS sequence"/>
</dbReference>
<accession>A0A173XV84</accession>
<dbReference type="Proteomes" id="UP000471216">
    <property type="component" value="Unassembled WGS sequence"/>
</dbReference>
<evidence type="ECO:0000313" key="5">
    <source>
        <dbReference type="Proteomes" id="UP000095332"/>
    </source>
</evidence>
<evidence type="ECO:0008006" key="9">
    <source>
        <dbReference type="Google" id="ProtNLM"/>
    </source>
</evidence>
<evidence type="ECO:0000313" key="3">
    <source>
        <dbReference type="EMBL" id="MRY85049.1"/>
    </source>
</evidence>
<reference evidence="5 6" key="1">
    <citation type="submission" date="2015-09" db="EMBL/GenBank/DDBJ databases">
        <authorList>
            <consortium name="Pathogen Informatics"/>
        </authorList>
    </citation>
    <scope>NUCLEOTIDE SEQUENCE [LARGE SCALE GENOMIC DNA]</scope>
    <source>
        <strain evidence="1 6">2789STDY5608822</strain>
        <strain evidence="2 5">2789STDY5834948</strain>
    </source>
</reference>
<dbReference type="GO" id="GO:0003677">
    <property type="term" value="F:DNA binding"/>
    <property type="evidence" value="ECO:0007669"/>
    <property type="project" value="InterPro"/>
</dbReference>